<keyword evidence="2 7" id="KW-0474">Menaquinone biosynthesis</keyword>
<organism evidence="9 10">
    <name type="scientific">Virgibacillus sediminis</name>
    <dbReference type="NCBI Taxonomy" id="202260"/>
    <lineage>
        <taxon>Bacteria</taxon>
        <taxon>Bacillati</taxon>
        <taxon>Bacillota</taxon>
        <taxon>Bacilli</taxon>
        <taxon>Bacillales</taxon>
        <taxon>Bacillaceae</taxon>
        <taxon>Virgibacillus</taxon>
    </lineage>
</organism>
<keyword evidence="10" id="KW-1185">Reference proteome</keyword>
<feature type="binding site" evidence="7">
    <location>
        <position position="191"/>
    </location>
    <ligand>
        <name>Mg(2+)</name>
        <dbReference type="ChEBI" id="CHEBI:18420"/>
    </ligand>
</feature>
<evidence type="ECO:0000259" key="8">
    <source>
        <dbReference type="SMART" id="SM00922"/>
    </source>
</evidence>
<dbReference type="Gene3D" id="3.30.390.10">
    <property type="entry name" value="Enolase-like, N-terminal domain"/>
    <property type="match status" value="1"/>
</dbReference>
<comment type="similarity">
    <text evidence="7">Belongs to the mandelate racemase/muconate lactonizing enzyme family. MenC type 2 subfamily.</text>
</comment>
<feature type="active site" description="Proton acceptor" evidence="7">
    <location>
        <position position="265"/>
    </location>
</feature>
<dbReference type="InterPro" id="IPR047585">
    <property type="entry name" value="MenC"/>
</dbReference>
<reference evidence="10" key="1">
    <citation type="journal article" date="2019" name="Int. J. Syst. Evol. Microbiol.">
        <title>The Global Catalogue of Microorganisms (GCM) 10K type strain sequencing project: providing services to taxonomists for standard genome sequencing and annotation.</title>
        <authorList>
            <consortium name="The Broad Institute Genomics Platform"/>
            <consortium name="The Broad Institute Genome Sequencing Center for Infectious Disease"/>
            <person name="Wu L."/>
            <person name="Ma J."/>
        </authorList>
    </citation>
    <scope>NUCLEOTIDE SEQUENCE [LARGE SCALE GENOMIC DNA]</scope>
    <source>
        <strain evidence="10">KCTC 13193</strain>
    </source>
</reference>
<comment type="cofactor">
    <cofactor evidence="1 7">
        <name>a divalent metal cation</name>
        <dbReference type="ChEBI" id="CHEBI:60240"/>
    </cofactor>
</comment>
<comment type="caution">
    <text evidence="9">The sequence shown here is derived from an EMBL/GenBank/DDBJ whole genome shotgun (WGS) entry which is preliminary data.</text>
</comment>
<dbReference type="SFLD" id="SFLDF00009">
    <property type="entry name" value="o-succinylbenzoate_synthase"/>
    <property type="match status" value="1"/>
</dbReference>
<evidence type="ECO:0000313" key="9">
    <source>
        <dbReference type="EMBL" id="MFC2947087.1"/>
    </source>
</evidence>
<feature type="binding site" evidence="7">
    <location>
        <position position="216"/>
    </location>
    <ligand>
        <name>Mg(2+)</name>
        <dbReference type="ChEBI" id="CHEBI:18420"/>
    </ligand>
</feature>
<comment type="catalytic activity">
    <reaction evidence="7">
        <text>(1R,6R)-6-hydroxy-2-succinyl-cyclohexa-2,4-diene-1-carboxylate = 2-succinylbenzoate + H2O</text>
        <dbReference type="Rhea" id="RHEA:10196"/>
        <dbReference type="ChEBI" id="CHEBI:15377"/>
        <dbReference type="ChEBI" id="CHEBI:18325"/>
        <dbReference type="ChEBI" id="CHEBI:58689"/>
        <dbReference type="EC" id="4.2.1.113"/>
    </reaction>
</comment>
<evidence type="ECO:0000313" key="10">
    <source>
        <dbReference type="Proteomes" id="UP001595387"/>
    </source>
</evidence>
<protein>
    <recommendedName>
        <fullName evidence="6 7">o-succinylbenzoate synthase</fullName>
        <shortName evidence="7">OSB synthase</shortName>
        <shortName evidence="7">OSBS</shortName>
        <ecNumber evidence="6 7">4.2.1.113</ecNumber>
    </recommendedName>
    <alternativeName>
        <fullName evidence="7">4-(2'-carboxyphenyl)-4-oxybutyric acid synthase</fullName>
    </alternativeName>
    <alternativeName>
        <fullName evidence="7">o-succinylbenzoic acid synthase</fullName>
    </alternativeName>
</protein>
<accession>A0ABV7A227</accession>
<dbReference type="Proteomes" id="UP001595387">
    <property type="component" value="Unassembled WGS sequence"/>
</dbReference>
<dbReference type="InterPro" id="IPR029065">
    <property type="entry name" value="Enolase_C-like"/>
</dbReference>
<keyword evidence="3 7" id="KW-0479">Metal-binding</keyword>
<evidence type="ECO:0000256" key="1">
    <source>
        <dbReference type="ARBA" id="ARBA00001968"/>
    </source>
</evidence>
<dbReference type="SFLD" id="SFLDS00001">
    <property type="entry name" value="Enolase"/>
    <property type="match status" value="1"/>
</dbReference>
<feature type="binding site" evidence="7">
    <location>
        <position position="241"/>
    </location>
    <ligand>
        <name>Mg(2+)</name>
        <dbReference type="ChEBI" id="CHEBI:18420"/>
    </ligand>
</feature>
<dbReference type="Gene3D" id="3.20.20.120">
    <property type="entry name" value="Enolase-like C-terminal domain"/>
    <property type="match status" value="1"/>
</dbReference>
<proteinExistence type="inferred from homology"/>
<dbReference type="SFLD" id="SFLDG00180">
    <property type="entry name" value="muconate_cycloisomerase"/>
    <property type="match status" value="1"/>
</dbReference>
<evidence type="ECO:0000256" key="4">
    <source>
        <dbReference type="ARBA" id="ARBA00022842"/>
    </source>
</evidence>
<dbReference type="SUPFAM" id="SSF54826">
    <property type="entry name" value="Enolase N-terminal domain-like"/>
    <property type="match status" value="1"/>
</dbReference>
<feature type="domain" description="Mandelate racemase/muconate lactonizing enzyme C-terminal" evidence="8">
    <location>
        <begin position="145"/>
        <end position="237"/>
    </location>
</feature>
<evidence type="ECO:0000256" key="5">
    <source>
        <dbReference type="ARBA" id="ARBA00023239"/>
    </source>
</evidence>
<evidence type="ECO:0000256" key="2">
    <source>
        <dbReference type="ARBA" id="ARBA00022428"/>
    </source>
</evidence>
<name>A0ABV7A227_9BACI</name>
<dbReference type="SMART" id="SM00922">
    <property type="entry name" value="MR_MLE"/>
    <property type="match status" value="1"/>
</dbReference>
<dbReference type="InterPro" id="IPR013342">
    <property type="entry name" value="Mandelate_racemase_C"/>
</dbReference>
<dbReference type="Pfam" id="PF02746">
    <property type="entry name" value="MR_MLE_N"/>
    <property type="match status" value="1"/>
</dbReference>
<dbReference type="NCBIfam" id="TIGR01928">
    <property type="entry name" value="menC_lowGC_arch"/>
    <property type="match status" value="1"/>
</dbReference>
<feature type="active site" description="Proton donor" evidence="7">
    <location>
        <position position="166"/>
    </location>
</feature>
<dbReference type="InterPro" id="IPR036849">
    <property type="entry name" value="Enolase-like_C_sf"/>
</dbReference>
<sequence length="371" mass="41855">MEVPIQKITMKRLKMRLKTPFATSFGTMRHKEFFLLAASDGEGNTGYGESAAFTEPWYTEETVETTRHMLEDFLIPILGENKVSHPDEVSELFRPIRRNNMAKASVEGAVWDLYAKRKGIPLAEALGGKKQKIDVGVSLGIQPTVKDTLEVMEQYLEEGYKRIKLKIKPGWDIDVLREVRRRFPEAPIMADANSAYTLEDIDHLKQLDDLDLLMIEQPLGADDIIDHAKLQRVIQTPVCLDESITSLEDVKKARESGSCQVINIKISRVGGLTEARKIHDFCQRQGIRVWCGGMLEAGVGRAHNIALTTLPQFLLPGDTSGSSRYWEKDIIKPEVVVTDGEISVLDRPGIGYELDEEAVRRFTIEEKVFEL</sequence>
<dbReference type="EC" id="4.2.1.113" evidence="6 7"/>
<evidence type="ECO:0000256" key="6">
    <source>
        <dbReference type="ARBA" id="ARBA00029491"/>
    </source>
</evidence>
<dbReference type="PANTHER" id="PTHR48073:SF5">
    <property type="entry name" value="O-SUCCINYLBENZOATE SYNTHASE"/>
    <property type="match status" value="1"/>
</dbReference>
<dbReference type="GO" id="GO:0043748">
    <property type="term" value="F:O-succinylbenzoate synthase activity"/>
    <property type="evidence" value="ECO:0007669"/>
    <property type="project" value="UniProtKB-EC"/>
</dbReference>
<dbReference type="RefSeq" id="WP_390302001.1">
    <property type="nucleotide sequence ID" value="NZ_JBHRRZ010000002.1"/>
</dbReference>
<keyword evidence="5 7" id="KW-0456">Lyase</keyword>
<dbReference type="Pfam" id="PF13378">
    <property type="entry name" value="MR_MLE_C"/>
    <property type="match status" value="1"/>
</dbReference>
<dbReference type="InterPro" id="IPR013341">
    <property type="entry name" value="Mandelate_racemase_N_dom"/>
</dbReference>
<evidence type="ECO:0000256" key="3">
    <source>
        <dbReference type="ARBA" id="ARBA00022723"/>
    </source>
</evidence>
<dbReference type="InterPro" id="IPR029017">
    <property type="entry name" value="Enolase-like_N"/>
</dbReference>
<comment type="pathway">
    <text evidence="7">Quinol/quinone metabolism; menaquinone biosynthesis.</text>
</comment>
<keyword evidence="4 7" id="KW-0460">Magnesium</keyword>
<dbReference type="EMBL" id="JBHRRZ010000002">
    <property type="protein sequence ID" value="MFC2947087.1"/>
    <property type="molecule type" value="Genomic_DNA"/>
</dbReference>
<evidence type="ECO:0000256" key="7">
    <source>
        <dbReference type="HAMAP-Rule" id="MF_01933"/>
    </source>
</evidence>
<dbReference type="CDD" id="cd03317">
    <property type="entry name" value="NAAAR"/>
    <property type="match status" value="1"/>
</dbReference>
<dbReference type="HAMAP" id="MF_01933">
    <property type="entry name" value="MenC_2"/>
    <property type="match status" value="1"/>
</dbReference>
<comment type="pathway">
    <text evidence="7">Quinol/quinone metabolism; 1,4-dihydroxy-2-naphthoate biosynthesis; 1,4-dihydroxy-2-naphthoate from chorismate: step 4/7.</text>
</comment>
<gene>
    <name evidence="7 9" type="primary">menC</name>
    <name evidence="9" type="ORF">ACFODW_01735</name>
</gene>
<dbReference type="InterPro" id="IPR010197">
    <property type="entry name" value="OSBS/NAAAR"/>
</dbReference>
<dbReference type="SUPFAM" id="SSF51604">
    <property type="entry name" value="Enolase C-terminal domain-like"/>
    <property type="match status" value="1"/>
</dbReference>
<comment type="function">
    <text evidence="7">Converts 2-succinyl-6-hydroxy-2,4-cyclohexadiene-1-carboxylate (SHCHC) to 2-succinylbenzoate (OSB).</text>
</comment>
<dbReference type="PANTHER" id="PTHR48073">
    <property type="entry name" value="O-SUCCINYLBENZOATE SYNTHASE-RELATED"/>
    <property type="match status" value="1"/>
</dbReference>